<evidence type="ECO:0000313" key="4">
    <source>
        <dbReference type="Proteomes" id="UP000765845"/>
    </source>
</evidence>
<dbReference type="Pfam" id="PF13193">
    <property type="entry name" value="AMP-binding_C"/>
    <property type="match status" value="1"/>
</dbReference>
<dbReference type="InterPro" id="IPR045851">
    <property type="entry name" value="AMP-bd_C_sf"/>
</dbReference>
<dbReference type="Proteomes" id="UP000765845">
    <property type="component" value="Unassembled WGS sequence"/>
</dbReference>
<keyword evidence="4" id="KW-1185">Reference proteome</keyword>
<protein>
    <submittedName>
        <fullName evidence="3">Cyclohexanecarboxylate-CoA ligase</fullName>
    </submittedName>
</protein>
<organism evidence="3 4">
    <name type="scientific">Spongiibacter thalassae</name>
    <dbReference type="NCBI Taxonomy" id="2721624"/>
    <lineage>
        <taxon>Bacteria</taxon>
        <taxon>Pseudomonadati</taxon>
        <taxon>Pseudomonadota</taxon>
        <taxon>Gammaproteobacteria</taxon>
        <taxon>Cellvibrionales</taxon>
        <taxon>Spongiibacteraceae</taxon>
        <taxon>Spongiibacter</taxon>
    </lineage>
</organism>
<feature type="domain" description="AMP-dependent synthetase/ligase" evidence="1">
    <location>
        <begin position="13"/>
        <end position="373"/>
    </location>
</feature>
<sequence length="511" mass="55381">MFSAEPLHIAAKKKAESCPEMVAWYFDSGASLTFGDAYRQSCALAAGLQELGLSAGDVLSFQLPNSPEAVVLSIATSLLGVVVNPVIPIYRSHELTSILKRCGSTAMVVPEIYRNTHHAQLMVDIRSELPALKHIITVGESAPSGTSSYNDLFNSTSFIPPADNDLDSDHLYLFTSGSTGLPKGVVHTQRSLYVALHNTCTAWSVHSGDVMFMPSPCTHITGYVNGIELPLFTGAKTVFMDRWEANRARAAIAQHRATLCVSATPFLEELLNCDAKGLEALRSLRLFACGGAAVSADLMDRANTLLPACDTFRVYGSTEAPLITAGFPSGAKRVENFNADGLPCNWDVKIGDDSHSHPGEILVRGRAMMDRYLDEEHTASAFTADGYFKTGDIGELRKDGALLVTDRLKDIIIRGGENISAREVEDALADFDLIDACAVVSAPHHRLGECVALCAISRDPARVSLDRIAQHLLAKGLARQKCPEKLVLVETFPMTPTGKIKKEVLRKYFDD</sequence>
<proteinExistence type="predicted"/>
<dbReference type="PROSITE" id="PS00455">
    <property type="entry name" value="AMP_BINDING"/>
    <property type="match status" value="1"/>
</dbReference>
<dbReference type="SUPFAM" id="SSF56801">
    <property type="entry name" value="Acetyl-CoA synthetase-like"/>
    <property type="match status" value="1"/>
</dbReference>
<dbReference type="InterPro" id="IPR042099">
    <property type="entry name" value="ANL_N_sf"/>
</dbReference>
<keyword evidence="3" id="KW-0436">Ligase</keyword>
<dbReference type="InterPro" id="IPR000873">
    <property type="entry name" value="AMP-dep_synth/lig_dom"/>
</dbReference>
<dbReference type="Gene3D" id="3.30.300.30">
    <property type="match status" value="1"/>
</dbReference>
<dbReference type="GO" id="GO:0016874">
    <property type="term" value="F:ligase activity"/>
    <property type="evidence" value="ECO:0007669"/>
    <property type="project" value="UniProtKB-KW"/>
</dbReference>
<dbReference type="Pfam" id="PF00501">
    <property type="entry name" value="AMP-binding"/>
    <property type="match status" value="1"/>
</dbReference>
<dbReference type="InterPro" id="IPR020845">
    <property type="entry name" value="AMP-binding_CS"/>
</dbReference>
<dbReference type="PANTHER" id="PTHR43201:SF32">
    <property type="entry name" value="2-SUCCINYLBENZOATE--COA LIGASE, CHLOROPLASTIC_PEROXISOMAL"/>
    <property type="match status" value="1"/>
</dbReference>
<evidence type="ECO:0000313" key="3">
    <source>
        <dbReference type="EMBL" id="NKI18632.1"/>
    </source>
</evidence>
<feature type="domain" description="AMP-binding enzyme C-terminal" evidence="2">
    <location>
        <begin position="423"/>
        <end position="499"/>
    </location>
</feature>
<evidence type="ECO:0000259" key="1">
    <source>
        <dbReference type="Pfam" id="PF00501"/>
    </source>
</evidence>
<dbReference type="InterPro" id="IPR025110">
    <property type="entry name" value="AMP-bd_C"/>
</dbReference>
<dbReference type="Gene3D" id="3.40.50.12780">
    <property type="entry name" value="N-terminal domain of ligase-like"/>
    <property type="match status" value="1"/>
</dbReference>
<dbReference type="EMBL" id="JAAWWK010000005">
    <property type="protein sequence ID" value="NKI18632.1"/>
    <property type="molecule type" value="Genomic_DNA"/>
</dbReference>
<reference evidence="3 4" key="1">
    <citation type="submission" date="2020-04" db="EMBL/GenBank/DDBJ databases">
        <authorList>
            <person name="Yoon J."/>
        </authorList>
    </citation>
    <scope>NUCLEOTIDE SEQUENCE [LARGE SCALE GENOMIC DNA]</scope>
    <source>
        <strain evidence="3 4">KMU-166</strain>
    </source>
</reference>
<evidence type="ECO:0000259" key="2">
    <source>
        <dbReference type="Pfam" id="PF13193"/>
    </source>
</evidence>
<gene>
    <name evidence="3" type="ORF">HCU74_14545</name>
</gene>
<name>A0ABX1GHC9_9GAMM</name>
<dbReference type="PANTHER" id="PTHR43201">
    <property type="entry name" value="ACYL-COA SYNTHETASE"/>
    <property type="match status" value="1"/>
</dbReference>
<accession>A0ABX1GHC9</accession>
<comment type="caution">
    <text evidence="3">The sequence shown here is derived from an EMBL/GenBank/DDBJ whole genome shotgun (WGS) entry which is preliminary data.</text>
</comment>
<dbReference type="RefSeq" id="WP_168451148.1">
    <property type="nucleotide sequence ID" value="NZ_JAAWWK010000005.1"/>
</dbReference>